<evidence type="ECO:0000313" key="3">
    <source>
        <dbReference type="Proteomes" id="UP000016926"/>
    </source>
</evidence>
<name>M7WCF1_RHOT1</name>
<feature type="region of interest" description="Disordered" evidence="1">
    <location>
        <begin position="1"/>
        <end position="47"/>
    </location>
</feature>
<feature type="compositionally biased region" description="Acidic residues" evidence="1">
    <location>
        <begin position="1"/>
        <end position="15"/>
    </location>
</feature>
<reference evidence="2 3" key="1">
    <citation type="journal article" date="2012" name="Nat. Commun.">
        <title>A multi-omic map of the lipid-producing yeast Rhodosporidium toruloides.</title>
        <authorList>
            <person name="Zhu Z."/>
            <person name="Zhang S."/>
            <person name="Liu H."/>
            <person name="Shen H."/>
            <person name="Lin X."/>
            <person name="Yang F."/>
            <person name="Zhou Y.J."/>
            <person name="Jin G."/>
            <person name="Ye M."/>
            <person name="Zou H."/>
            <person name="Zou H."/>
            <person name="Zhao Z.K."/>
        </authorList>
    </citation>
    <scope>NUCLEOTIDE SEQUENCE [LARGE SCALE GENOMIC DNA]</scope>
    <source>
        <strain evidence="2 3">NP11</strain>
    </source>
</reference>
<evidence type="ECO:0000256" key="1">
    <source>
        <dbReference type="SAM" id="MobiDB-lite"/>
    </source>
</evidence>
<evidence type="ECO:0008006" key="4">
    <source>
        <dbReference type="Google" id="ProtNLM"/>
    </source>
</evidence>
<dbReference type="HOGENOM" id="CLU_1355331_0_0_1"/>
<protein>
    <recommendedName>
        <fullName evidence="4">Proteophosphoglycan ppg4</fullName>
    </recommendedName>
</protein>
<dbReference type="Proteomes" id="UP000016926">
    <property type="component" value="Unassembled WGS sequence"/>
</dbReference>
<organism evidence="2 3">
    <name type="scientific">Rhodotorula toruloides (strain NP11)</name>
    <name type="common">Yeast</name>
    <name type="synonym">Rhodosporidium toruloides</name>
    <dbReference type="NCBI Taxonomy" id="1130832"/>
    <lineage>
        <taxon>Eukaryota</taxon>
        <taxon>Fungi</taxon>
        <taxon>Dikarya</taxon>
        <taxon>Basidiomycota</taxon>
        <taxon>Pucciniomycotina</taxon>
        <taxon>Microbotryomycetes</taxon>
        <taxon>Sporidiobolales</taxon>
        <taxon>Sporidiobolaceae</taxon>
        <taxon>Rhodotorula</taxon>
    </lineage>
</organism>
<dbReference type="GeneID" id="27372183"/>
<gene>
    <name evidence="2" type="ORF">RHTO_08170</name>
</gene>
<dbReference type="RefSeq" id="XP_016269171.1">
    <property type="nucleotide sequence ID" value="XM_016421824.1"/>
</dbReference>
<dbReference type="OrthoDB" id="2529282at2759"/>
<dbReference type="AlphaFoldDB" id="M7WCF1"/>
<accession>M7WCF1</accession>
<proteinExistence type="predicted"/>
<evidence type="ECO:0000313" key="2">
    <source>
        <dbReference type="EMBL" id="EMS18052.1"/>
    </source>
</evidence>
<feature type="region of interest" description="Disordered" evidence="1">
    <location>
        <begin position="172"/>
        <end position="192"/>
    </location>
</feature>
<keyword evidence="3" id="KW-1185">Reference proteome</keyword>
<feature type="compositionally biased region" description="Basic residues" evidence="1">
    <location>
        <begin position="21"/>
        <end position="34"/>
    </location>
</feature>
<sequence length="192" mass="21299">MADLSSESEDEGSDWEEAKRGARHLAKSSHLGRRPRFDSRSQSDDAGFPATTSALWTAHKRAVVERWIAEWASSSLRRPLADVVKTASTAHKYYNGLSRRHASLLCRLRTDASALNKHCAHFDSTRSNLCECGEHIRLRQTPTIALLLGNPDYCLPLLDFITATGRFARLTEPAKGEEQEKDTKEGCGDSGT</sequence>
<dbReference type="EMBL" id="KB722734">
    <property type="protein sequence ID" value="EMS18052.1"/>
    <property type="molecule type" value="Genomic_DNA"/>
</dbReference>